<feature type="signal peptide" evidence="2">
    <location>
        <begin position="1"/>
        <end position="21"/>
    </location>
</feature>
<feature type="chain" id="PRO_5046025831" description="VCBS repeat-containing protein" evidence="2">
    <location>
        <begin position="22"/>
        <end position="1198"/>
    </location>
</feature>
<evidence type="ECO:0008006" key="5">
    <source>
        <dbReference type="Google" id="ProtNLM"/>
    </source>
</evidence>
<keyword evidence="4" id="KW-1185">Reference proteome</keyword>
<keyword evidence="2" id="KW-0732">Signal</keyword>
<name>A0ABQ2QFR3_9GAMM</name>
<feature type="region of interest" description="Disordered" evidence="1">
    <location>
        <begin position="24"/>
        <end position="44"/>
    </location>
</feature>
<organism evidence="3 4">
    <name type="scientific">Shewanella ulleungensis</name>
    <dbReference type="NCBI Taxonomy" id="2282699"/>
    <lineage>
        <taxon>Bacteria</taxon>
        <taxon>Pseudomonadati</taxon>
        <taxon>Pseudomonadota</taxon>
        <taxon>Gammaproteobacteria</taxon>
        <taxon>Alteromonadales</taxon>
        <taxon>Shewanellaceae</taxon>
        <taxon>Shewanella</taxon>
    </lineage>
</organism>
<dbReference type="EMBL" id="BMQW01000002">
    <property type="protein sequence ID" value="GGP79169.1"/>
    <property type="molecule type" value="Genomic_DNA"/>
</dbReference>
<sequence>MLTKTSSSLAFAILFSLSACGGGGDSSDTSTETPDNPAGTSSQSDIIKNANNYNAIELENAASQLVSVRYTGSKSLTTLTLANTQHVFKKVVIGEGVILPNLHLEELDYNVPNSGKVDFTVQCSTSGSIKFKGQLSSQFTGNLAVSYNNCSDGYSNNVNGNMAFSLKTNTDSQYNFSFNFDNLSWKEGTLTTSLTGSYGINSQENPNTDQFSNSIKTNLLYTYSGQTQALFQLTQTQTQSYQNNQFNWVISGAYFHSTLGQFNISTNALGGDLEQGKIIVKGTNLSTLEFLNGPVKYTQDTDNNGIDDVGTYFASVNDLITNNLSNKPLVDVAKMSLPPEVYAPNGNNYQLYTTTPLTVSPGHYFDPDNSLAQLTVSYRWYINGQLVSGQTSYILPAHIAVYGDEVKVAMVVSDGINTVESDYFFFTINDSPAQFNAVNLPSHIQSGQTVQFSALLTDPDNLDPAKIGMLISGPSGATIDSQGLVTWQVGSDYLFPLQSVDFVFALTDSNGNILESATVSLDVNADKPIPLARSGIEVPSNDKSMWVGDFDGDGSNELLSTDNNNRLFILTEQNDSYVQTWFYPFKLATKGTINQVLIFDTNKDNRDDIVVITTHGISVINDLNALPYELFATEDTLFSGAIDDIDNDGIPEIAYLHARGINAYESESRLSVISMSAPSETLFTANISAQQVIFSNVDLQQGLELITNTGLVYDTQSWQNKWANSTQFGDRTITVGDYNGDGVKEIAGANHWGAIAVYSAVNKAQLATIEVFNTCSINTMNLDDDAADELVVGECQSGEVHAYNLTSNELSQIWSQYTPYSSVSSLTVGDSDNDGEDELHWGVDSMSTAEDRLLVADIGINTIDIKQNPSTVQLDSFSSAGWSTITDNDEKAVFFVPQTANGYQGSRILTMAADGSYQLSEQISSNSDNSFHAVTTDYNHDGFGDLLLPTTEYYDGRMSVMQLFDYSFHWQSTISSQSDIGMIKAFDINKDGFEDAIYADGKTLKIVNIDDQSLIAQYSFESNITDFVINEKTVIVARNNTVSLLTLNTSSLSEQSFINQNCQYLTLINLDSDTQQELMCINTDHYENNSNIYTYEIANLTLVEKDTRAIKRSIFGIAIDETTSSNQGYFVAVQVGQAYYSEEDTDYHIEKHDVNSNVIWRSPSLIGEPSEQGLKARYSTAKGLQLMLSTNKAMYLIH</sequence>
<dbReference type="Proteomes" id="UP000654004">
    <property type="component" value="Unassembled WGS sequence"/>
</dbReference>
<dbReference type="InterPro" id="IPR028994">
    <property type="entry name" value="Integrin_alpha_N"/>
</dbReference>
<evidence type="ECO:0000313" key="4">
    <source>
        <dbReference type="Proteomes" id="UP000654004"/>
    </source>
</evidence>
<feature type="compositionally biased region" description="Low complexity" evidence="1">
    <location>
        <begin position="26"/>
        <end position="35"/>
    </location>
</feature>
<evidence type="ECO:0000256" key="1">
    <source>
        <dbReference type="SAM" id="MobiDB-lite"/>
    </source>
</evidence>
<dbReference type="RefSeq" id="WP_188953868.1">
    <property type="nucleotide sequence ID" value="NZ_BMQW01000002.1"/>
</dbReference>
<dbReference type="PROSITE" id="PS51257">
    <property type="entry name" value="PROKAR_LIPOPROTEIN"/>
    <property type="match status" value="1"/>
</dbReference>
<proteinExistence type="predicted"/>
<gene>
    <name evidence="3" type="ORF">GCM10009410_09490</name>
</gene>
<reference evidence="4" key="1">
    <citation type="journal article" date="2019" name="Int. J. Syst. Evol. Microbiol.">
        <title>The Global Catalogue of Microorganisms (GCM) 10K type strain sequencing project: providing services to taxonomists for standard genome sequencing and annotation.</title>
        <authorList>
            <consortium name="The Broad Institute Genomics Platform"/>
            <consortium name="The Broad Institute Genome Sequencing Center for Infectious Disease"/>
            <person name="Wu L."/>
            <person name="Ma J."/>
        </authorList>
    </citation>
    <scope>NUCLEOTIDE SEQUENCE [LARGE SCALE GENOMIC DNA]</scope>
    <source>
        <strain evidence="4">JCM 32305</strain>
    </source>
</reference>
<accession>A0ABQ2QFR3</accession>
<dbReference type="SUPFAM" id="SSF69318">
    <property type="entry name" value="Integrin alpha N-terminal domain"/>
    <property type="match status" value="2"/>
</dbReference>
<evidence type="ECO:0000256" key="2">
    <source>
        <dbReference type="SAM" id="SignalP"/>
    </source>
</evidence>
<protein>
    <recommendedName>
        <fullName evidence="5">VCBS repeat-containing protein</fullName>
    </recommendedName>
</protein>
<comment type="caution">
    <text evidence="3">The sequence shown here is derived from an EMBL/GenBank/DDBJ whole genome shotgun (WGS) entry which is preliminary data.</text>
</comment>
<evidence type="ECO:0000313" key="3">
    <source>
        <dbReference type="EMBL" id="GGP79169.1"/>
    </source>
</evidence>